<sequence length="184" mass="21108">MSYFRKPKAAWLIPTLTWMLLGLAQPANADKESDIRFIVEHTITVEHFNEIYQSDMRTIMFEVVRRLRTFGIDIAEPEPFFDLLFEAFVVEFIALMQDEIAAYYHKTYTASEMRDLARFYSSPTGKKVFANTSKFLLANAAAIRSTRETAAKKSTARLAKNLEERGISLESSQGLTKMIIDVFD</sequence>
<dbReference type="Pfam" id="PF09832">
    <property type="entry name" value="DUF2059"/>
    <property type="match status" value="1"/>
</dbReference>
<evidence type="ECO:0000313" key="4">
    <source>
        <dbReference type="Proteomes" id="UP000183982"/>
    </source>
</evidence>
<dbReference type="RefSeq" id="WP_073250790.1">
    <property type="nucleotide sequence ID" value="NZ_FQZQ01000005.1"/>
</dbReference>
<dbReference type="EMBL" id="FQZQ01000005">
    <property type="protein sequence ID" value="SHJ14196.1"/>
    <property type="molecule type" value="Genomic_DNA"/>
</dbReference>
<gene>
    <name evidence="3" type="ORF">SAMN05444000_105145</name>
</gene>
<feature type="signal peptide" evidence="1">
    <location>
        <begin position="1"/>
        <end position="29"/>
    </location>
</feature>
<organism evidence="3 4">
    <name type="scientific">Shimia gijangensis</name>
    <dbReference type="NCBI Taxonomy" id="1470563"/>
    <lineage>
        <taxon>Bacteria</taxon>
        <taxon>Pseudomonadati</taxon>
        <taxon>Pseudomonadota</taxon>
        <taxon>Alphaproteobacteria</taxon>
        <taxon>Rhodobacterales</taxon>
        <taxon>Roseobacteraceae</taxon>
    </lineage>
</organism>
<feature type="chain" id="PRO_5013110522" description="DUF2059 domain-containing protein" evidence="1">
    <location>
        <begin position="30"/>
        <end position="184"/>
    </location>
</feature>
<reference evidence="4" key="1">
    <citation type="submission" date="2016-11" db="EMBL/GenBank/DDBJ databases">
        <authorList>
            <person name="Varghese N."/>
            <person name="Submissions S."/>
        </authorList>
    </citation>
    <scope>NUCLEOTIDE SEQUENCE [LARGE SCALE GENOMIC DNA]</scope>
    <source>
        <strain evidence="4">DSM 100564</strain>
    </source>
</reference>
<evidence type="ECO:0000256" key="1">
    <source>
        <dbReference type="SAM" id="SignalP"/>
    </source>
</evidence>
<feature type="domain" description="DUF2059" evidence="2">
    <location>
        <begin position="96"/>
        <end position="132"/>
    </location>
</feature>
<dbReference type="InterPro" id="IPR018637">
    <property type="entry name" value="DUF2059"/>
</dbReference>
<dbReference type="AlphaFoldDB" id="A0A1M6GW88"/>
<protein>
    <recommendedName>
        <fullName evidence="2">DUF2059 domain-containing protein</fullName>
    </recommendedName>
</protein>
<evidence type="ECO:0000313" key="3">
    <source>
        <dbReference type="EMBL" id="SHJ14196.1"/>
    </source>
</evidence>
<dbReference type="Proteomes" id="UP000183982">
    <property type="component" value="Unassembled WGS sequence"/>
</dbReference>
<evidence type="ECO:0000259" key="2">
    <source>
        <dbReference type="Pfam" id="PF09832"/>
    </source>
</evidence>
<accession>A0A1M6GW88</accession>
<proteinExistence type="predicted"/>
<keyword evidence="1" id="KW-0732">Signal</keyword>
<keyword evidence="4" id="KW-1185">Reference proteome</keyword>
<name>A0A1M6GW88_9RHOB</name>
<dbReference type="STRING" id="1470563.SAMN05444000_105145"/>